<accession>A0A7S8CAW6</accession>
<keyword evidence="1" id="KW-0812">Transmembrane</keyword>
<dbReference type="KEGG" id="mcui:G8O30_06120"/>
<protein>
    <recommendedName>
        <fullName evidence="4">DUF2834 domain-containing protein</fullName>
    </recommendedName>
</protein>
<gene>
    <name evidence="2" type="ORF">G8O30_06120</name>
</gene>
<name>A0A7S8CAW6_9BACI</name>
<feature type="transmembrane region" description="Helical" evidence="1">
    <location>
        <begin position="111"/>
        <end position="132"/>
    </location>
</feature>
<dbReference type="RefSeq" id="WP_239674096.1">
    <property type="nucleotide sequence ID" value="NZ_CP049742.1"/>
</dbReference>
<reference evidence="2 3" key="1">
    <citation type="submission" date="2019-07" db="EMBL/GenBank/DDBJ databases">
        <title>Genome sequence of 2 isolates from Red Sea Mangroves.</title>
        <authorList>
            <person name="Sefrji F."/>
            <person name="Michoud G."/>
            <person name="Merlino G."/>
            <person name="Daffonchio D."/>
        </authorList>
    </citation>
    <scope>NUCLEOTIDE SEQUENCE [LARGE SCALE GENOMIC DNA]</scope>
    <source>
        <strain evidence="2 3">R1DC41</strain>
    </source>
</reference>
<evidence type="ECO:0000313" key="2">
    <source>
        <dbReference type="EMBL" id="QPC46572.1"/>
    </source>
</evidence>
<dbReference type="AlphaFoldDB" id="A0A7S8CAW6"/>
<keyword evidence="1" id="KW-0472">Membrane</keyword>
<proteinExistence type="predicted"/>
<dbReference type="PANTHER" id="PTHR36009:SF3">
    <property type="entry name" value="TRANSMEMBRANE PROTEIN"/>
    <property type="match status" value="1"/>
</dbReference>
<feature type="transmembrane region" description="Helical" evidence="1">
    <location>
        <begin position="73"/>
        <end position="91"/>
    </location>
</feature>
<evidence type="ECO:0008006" key="4">
    <source>
        <dbReference type="Google" id="ProtNLM"/>
    </source>
</evidence>
<dbReference type="Proteomes" id="UP000593626">
    <property type="component" value="Chromosome"/>
</dbReference>
<sequence>MKYLLVWIALVCYSFFFAPGEEKDLVLQSLFNGNWANVDPFVLMIFSFLGLFPMIFLFILYQENSTRLPKWPFAFGAFFLGAFSLLPYFFLKDRFSEKHSGKQTVWPRNTLLLTLLLLLFFLILVSGIGGSLSRYQEAFMQSKLVSVMTIDFLVLVWLSADRLLTRKASFCITPYLSFIPVVGPIVVLLSTKKDVK</sequence>
<dbReference type="PANTHER" id="PTHR36009">
    <property type="match status" value="1"/>
</dbReference>
<feature type="transmembrane region" description="Helical" evidence="1">
    <location>
        <begin position="41"/>
        <end position="61"/>
    </location>
</feature>
<organism evidence="2 3">
    <name type="scientific">Mangrovibacillus cuniculi</name>
    <dbReference type="NCBI Taxonomy" id="2593652"/>
    <lineage>
        <taxon>Bacteria</taxon>
        <taxon>Bacillati</taxon>
        <taxon>Bacillota</taxon>
        <taxon>Bacilli</taxon>
        <taxon>Bacillales</taxon>
        <taxon>Bacillaceae</taxon>
        <taxon>Mangrovibacillus</taxon>
    </lineage>
</organism>
<dbReference type="EMBL" id="CP049742">
    <property type="protein sequence ID" value="QPC46572.1"/>
    <property type="molecule type" value="Genomic_DNA"/>
</dbReference>
<keyword evidence="1" id="KW-1133">Transmembrane helix</keyword>
<feature type="transmembrane region" description="Helical" evidence="1">
    <location>
        <begin position="172"/>
        <end position="191"/>
    </location>
</feature>
<keyword evidence="3" id="KW-1185">Reference proteome</keyword>
<evidence type="ECO:0000256" key="1">
    <source>
        <dbReference type="SAM" id="Phobius"/>
    </source>
</evidence>
<evidence type="ECO:0000313" key="3">
    <source>
        <dbReference type="Proteomes" id="UP000593626"/>
    </source>
</evidence>
<feature type="transmembrane region" description="Helical" evidence="1">
    <location>
        <begin position="144"/>
        <end position="160"/>
    </location>
</feature>